<feature type="compositionally biased region" description="Low complexity" evidence="1">
    <location>
        <begin position="39"/>
        <end position="50"/>
    </location>
</feature>
<organism evidence="3 4">
    <name type="scientific">Phaedon cochleariae</name>
    <name type="common">Mustard beetle</name>
    <dbReference type="NCBI Taxonomy" id="80249"/>
    <lineage>
        <taxon>Eukaryota</taxon>
        <taxon>Metazoa</taxon>
        <taxon>Ecdysozoa</taxon>
        <taxon>Arthropoda</taxon>
        <taxon>Hexapoda</taxon>
        <taxon>Insecta</taxon>
        <taxon>Pterygota</taxon>
        <taxon>Neoptera</taxon>
        <taxon>Endopterygota</taxon>
        <taxon>Coleoptera</taxon>
        <taxon>Polyphaga</taxon>
        <taxon>Cucujiformia</taxon>
        <taxon>Chrysomeloidea</taxon>
        <taxon>Chrysomelidae</taxon>
        <taxon>Chrysomelinae</taxon>
        <taxon>Chrysomelini</taxon>
        <taxon>Phaedon</taxon>
    </lineage>
</organism>
<evidence type="ECO:0000313" key="3">
    <source>
        <dbReference type="EMBL" id="CAG9814081.1"/>
    </source>
</evidence>
<feature type="domain" description="Schwannomin interacting protein 1 C-terminal" evidence="2">
    <location>
        <begin position="28"/>
        <end position="57"/>
    </location>
</feature>
<gene>
    <name evidence="3" type="ORF">PHAECO_LOCUS1921</name>
</gene>
<dbReference type="EMBL" id="OU896716">
    <property type="protein sequence ID" value="CAG9814081.1"/>
    <property type="molecule type" value="Genomic_DNA"/>
</dbReference>
<evidence type="ECO:0000256" key="1">
    <source>
        <dbReference type="SAM" id="MobiDB-lite"/>
    </source>
</evidence>
<evidence type="ECO:0000259" key="2">
    <source>
        <dbReference type="Pfam" id="PF10148"/>
    </source>
</evidence>
<reference evidence="3" key="1">
    <citation type="submission" date="2022-01" db="EMBL/GenBank/DDBJ databases">
        <authorList>
            <person name="King R."/>
        </authorList>
    </citation>
    <scope>NUCLEOTIDE SEQUENCE</scope>
</reference>
<keyword evidence="4" id="KW-1185">Reference proteome</keyword>
<name>A0A9N9S9A6_PHACE</name>
<proteinExistence type="predicted"/>
<dbReference type="AlphaFoldDB" id="A0A9N9S9A6"/>
<evidence type="ECO:0000313" key="4">
    <source>
        <dbReference type="Proteomes" id="UP001153737"/>
    </source>
</evidence>
<dbReference type="Pfam" id="PF10148">
    <property type="entry name" value="SCHIP-1_C"/>
    <property type="match status" value="1"/>
</dbReference>
<reference evidence="3" key="2">
    <citation type="submission" date="2022-10" db="EMBL/GenBank/DDBJ databases">
        <authorList>
            <consortium name="ENA_rothamsted_submissions"/>
            <consortium name="culmorum"/>
            <person name="King R."/>
        </authorList>
    </citation>
    <scope>NUCLEOTIDE SEQUENCE</scope>
</reference>
<dbReference type="InterPro" id="IPR015649">
    <property type="entry name" value="SCHIP_1_C"/>
</dbReference>
<feature type="region of interest" description="Disordered" evidence="1">
    <location>
        <begin position="1"/>
        <end position="76"/>
    </location>
</feature>
<accession>A0A9N9S9A6</accession>
<sequence>MKKSLSDTGCPTSDSEVPVHSIDTDKRRRNLQICFMNESLSDTDSPTSDSEVPAIFPHRLDTVTPSPSPSVPLDDN</sequence>
<feature type="compositionally biased region" description="Polar residues" evidence="1">
    <location>
        <begin position="1"/>
        <end position="15"/>
    </location>
</feature>
<dbReference type="Proteomes" id="UP001153737">
    <property type="component" value="Chromosome 10"/>
</dbReference>
<protein>
    <recommendedName>
        <fullName evidence="2">Schwannomin interacting protein 1 C-terminal domain-containing protein</fullName>
    </recommendedName>
</protein>